<dbReference type="AlphaFoldDB" id="A0A1W0X8M3"/>
<protein>
    <submittedName>
        <fullName evidence="3">Uncharacterized protein</fullName>
    </submittedName>
</protein>
<keyword evidence="4" id="KW-1185">Reference proteome</keyword>
<reference evidence="4" key="1">
    <citation type="submission" date="2017-01" db="EMBL/GenBank/DDBJ databases">
        <title>Comparative genomics of anhydrobiosis in the tardigrade Hypsibius dujardini.</title>
        <authorList>
            <person name="Yoshida Y."/>
            <person name="Koutsovoulos G."/>
            <person name="Laetsch D."/>
            <person name="Stevens L."/>
            <person name="Kumar S."/>
            <person name="Horikawa D."/>
            <person name="Ishino K."/>
            <person name="Komine S."/>
            <person name="Tomita M."/>
            <person name="Blaxter M."/>
            <person name="Arakawa K."/>
        </authorList>
    </citation>
    <scope>NUCLEOTIDE SEQUENCE [LARGE SCALE GENOMIC DNA]</scope>
    <source>
        <strain evidence="4">Z151</strain>
    </source>
</reference>
<accession>A0A1W0X8M3</accession>
<dbReference type="Proteomes" id="UP000192578">
    <property type="component" value="Unassembled WGS sequence"/>
</dbReference>
<name>A0A1W0X8M3_HYPEX</name>
<sequence>MPNHGISLLFCIAVIIGNSDAWFTGFGDGTANAKVEDYLGITSMLPLYMAMFKEMNNFGRQSGGDGSIGLGTGQINSDGSITYPAPAPAPSSYGGGSSSYGSGSYNGGNAIDTGSSGYGGMNMMMNQNNGQKQKRNFNNGIGRISRVMRGDSGSFNGFRDGFSNGF</sequence>
<evidence type="ECO:0000256" key="2">
    <source>
        <dbReference type="SAM" id="SignalP"/>
    </source>
</evidence>
<feature type="region of interest" description="Disordered" evidence="1">
    <location>
        <begin position="79"/>
        <end position="98"/>
    </location>
</feature>
<gene>
    <name evidence="3" type="ORF">BV898_02467</name>
</gene>
<proteinExistence type="predicted"/>
<feature type="chain" id="PRO_5013275083" evidence="2">
    <location>
        <begin position="22"/>
        <end position="166"/>
    </location>
</feature>
<evidence type="ECO:0000256" key="1">
    <source>
        <dbReference type="SAM" id="MobiDB-lite"/>
    </source>
</evidence>
<evidence type="ECO:0000313" key="3">
    <source>
        <dbReference type="EMBL" id="OQV23730.1"/>
    </source>
</evidence>
<keyword evidence="2" id="KW-0732">Signal</keyword>
<comment type="caution">
    <text evidence="3">The sequence shown here is derived from an EMBL/GenBank/DDBJ whole genome shotgun (WGS) entry which is preliminary data.</text>
</comment>
<feature type="signal peptide" evidence="2">
    <location>
        <begin position="1"/>
        <end position="21"/>
    </location>
</feature>
<dbReference type="EMBL" id="MTYJ01000010">
    <property type="protein sequence ID" value="OQV23730.1"/>
    <property type="molecule type" value="Genomic_DNA"/>
</dbReference>
<evidence type="ECO:0000313" key="4">
    <source>
        <dbReference type="Proteomes" id="UP000192578"/>
    </source>
</evidence>
<organism evidence="3 4">
    <name type="scientific">Hypsibius exemplaris</name>
    <name type="common">Freshwater tardigrade</name>
    <dbReference type="NCBI Taxonomy" id="2072580"/>
    <lineage>
        <taxon>Eukaryota</taxon>
        <taxon>Metazoa</taxon>
        <taxon>Ecdysozoa</taxon>
        <taxon>Tardigrada</taxon>
        <taxon>Eutardigrada</taxon>
        <taxon>Parachela</taxon>
        <taxon>Hypsibioidea</taxon>
        <taxon>Hypsibiidae</taxon>
        <taxon>Hypsibius</taxon>
    </lineage>
</organism>